<dbReference type="GO" id="GO:0016791">
    <property type="term" value="F:phosphatase activity"/>
    <property type="evidence" value="ECO:0007669"/>
    <property type="project" value="TreeGrafter"/>
</dbReference>
<dbReference type="PANTHER" id="PTHR42850:SF4">
    <property type="entry name" value="ZINC-DEPENDENT ENDOPOLYPHOSPHATASE"/>
    <property type="match status" value="1"/>
</dbReference>
<keyword evidence="2" id="KW-0614">Plasmid</keyword>
<dbReference type="GO" id="GO:0008803">
    <property type="term" value="F:bis(5'-nucleosyl)-tetraphosphatase (symmetrical) activity"/>
    <property type="evidence" value="ECO:0007669"/>
    <property type="project" value="TreeGrafter"/>
</dbReference>
<proteinExistence type="predicted"/>
<dbReference type="Gene3D" id="3.60.21.10">
    <property type="match status" value="1"/>
</dbReference>
<evidence type="ECO:0000313" key="3">
    <source>
        <dbReference type="Proteomes" id="UP000254508"/>
    </source>
</evidence>
<dbReference type="AlphaFoldDB" id="A0A345YIY0"/>
<dbReference type="InterPro" id="IPR004843">
    <property type="entry name" value="Calcineurin-like_PHP"/>
</dbReference>
<sequence>MKMTRPAFERHDLSSARRVLTVGDIHGCFDRLERQLDELGFDPDQDVLVLLGDLVDRGPHSDQALEWCDRAGVRRVLGNHEQIVDYAVNRGAKGFHHRAGGIWFEQIVEPEKRRNWAETLMDAPVAMEITTPGGRRVGFVHADVPTNCWTQLEKVLTSPDHPEHDDTWAHCMWERHRIDRIEHLRDNPESARPVPQPIRGIDHVFFGHTIVHQALTHQNCSFIDTGAFRGGDLTIVDVDAWLDRLDQQADQAEMAA</sequence>
<protein>
    <recommendedName>
        <fullName evidence="1">Calcineurin-like phosphoesterase domain-containing protein</fullName>
    </recommendedName>
</protein>
<dbReference type="EMBL" id="CP031358">
    <property type="protein sequence ID" value="AXK43882.1"/>
    <property type="molecule type" value="Genomic_DNA"/>
</dbReference>
<keyword evidence="3" id="KW-1185">Reference proteome</keyword>
<dbReference type="InterPro" id="IPR050126">
    <property type="entry name" value="Ap4A_hydrolase"/>
</dbReference>
<reference evidence="2 3" key="1">
    <citation type="submission" date="2018-07" db="EMBL/GenBank/DDBJ databases">
        <title>Genome sequence of Erythrobacter strain YH-07, an antagonistic bacterium isolated from Yellow Sea.</title>
        <authorList>
            <person name="Tang T."/>
            <person name="Liu Q."/>
            <person name="Sun X."/>
        </authorList>
    </citation>
    <scope>NUCLEOTIDE SEQUENCE [LARGE SCALE GENOMIC DNA]</scope>
    <source>
        <strain evidence="2 3">YH-07</strain>
        <plasmid evidence="2 3">unnamed</plasmid>
    </source>
</reference>
<name>A0A345YIY0_9SPHN</name>
<evidence type="ECO:0000313" key="2">
    <source>
        <dbReference type="EMBL" id="AXK43882.1"/>
    </source>
</evidence>
<dbReference type="PANTHER" id="PTHR42850">
    <property type="entry name" value="METALLOPHOSPHOESTERASE"/>
    <property type="match status" value="1"/>
</dbReference>
<evidence type="ECO:0000259" key="1">
    <source>
        <dbReference type="Pfam" id="PF00149"/>
    </source>
</evidence>
<dbReference type="GO" id="GO:0005737">
    <property type="term" value="C:cytoplasm"/>
    <property type="evidence" value="ECO:0007669"/>
    <property type="project" value="TreeGrafter"/>
</dbReference>
<dbReference type="Proteomes" id="UP000254508">
    <property type="component" value="Plasmid unnamed"/>
</dbReference>
<organism evidence="2 3">
    <name type="scientific">Erythrobacter aureus</name>
    <dbReference type="NCBI Taxonomy" id="2182384"/>
    <lineage>
        <taxon>Bacteria</taxon>
        <taxon>Pseudomonadati</taxon>
        <taxon>Pseudomonadota</taxon>
        <taxon>Alphaproteobacteria</taxon>
        <taxon>Sphingomonadales</taxon>
        <taxon>Erythrobacteraceae</taxon>
        <taxon>Erythrobacter/Porphyrobacter group</taxon>
        <taxon>Erythrobacter</taxon>
    </lineage>
</organism>
<dbReference type="OrthoDB" id="9807890at2"/>
<feature type="domain" description="Calcineurin-like phosphoesterase" evidence="1">
    <location>
        <begin position="18"/>
        <end position="210"/>
    </location>
</feature>
<dbReference type="InterPro" id="IPR029052">
    <property type="entry name" value="Metallo-depent_PP-like"/>
</dbReference>
<dbReference type="Pfam" id="PF00149">
    <property type="entry name" value="Metallophos"/>
    <property type="match status" value="1"/>
</dbReference>
<dbReference type="KEGG" id="err:DVR09_15620"/>
<gene>
    <name evidence="2" type="ORF">DVR09_15620</name>
</gene>
<geneLocation type="plasmid" evidence="2 3">
    <name>unnamed</name>
</geneLocation>
<dbReference type="SUPFAM" id="SSF56300">
    <property type="entry name" value="Metallo-dependent phosphatases"/>
    <property type="match status" value="1"/>
</dbReference>
<dbReference type="GO" id="GO:0110154">
    <property type="term" value="P:RNA decapping"/>
    <property type="evidence" value="ECO:0007669"/>
    <property type="project" value="TreeGrafter"/>
</dbReference>
<accession>A0A345YIY0</accession>